<dbReference type="GO" id="GO:0006364">
    <property type="term" value="P:rRNA processing"/>
    <property type="evidence" value="ECO:0007669"/>
    <property type="project" value="TreeGrafter"/>
</dbReference>
<dbReference type="VEuPathDB" id="PiroplasmaDB:TA04510"/>
<keyword evidence="3 5" id="KW-0687">Ribonucleoprotein</keyword>
<dbReference type="GO" id="GO:0005840">
    <property type="term" value="C:ribosome"/>
    <property type="evidence" value="ECO:0007669"/>
    <property type="project" value="UniProtKB-KW"/>
</dbReference>
<gene>
    <name evidence="5" type="ORF">TA04510</name>
</gene>
<keyword evidence="6" id="KW-1185">Reference proteome</keyword>
<protein>
    <submittedName>
        <fullName evidence="5">U3 small nucleolar ribonucleoprotein or 40S ribosomal protein S4-like, putative</fullName>
    </submittedName>
</protein>
<dbReference type="GeneID" id="3865276"/>
<evidence type="ECO:0000256" key="1">
    <source>
        <dbReference type="ARBA" id="ARBA00007465"/>
    </source>
</evidence>
<dbReference type="FunCoup" id="Q4UC11">
    <property type="interactions" value="134"/>
</dbReference>
<dbReference type="PANTHER" id="PTHR11831:SF1">
    <property type="entry name" value="U3 SMALL NUCLEOLAR RIBONUCLEOPROTEIN PROTEIN IMP3"/>
    <property type="match status" value="1"/>
</dbReference>
<sequence>MRKLKYHEQKLLKKTNFFDWKNVNARRETKIINKYMIQKPEDYHKYNKLVGNITKLTNELRKLPEDDAFRIKMTDDLLEKLYQMGLISTKGNLEICERLSASVFCRRRLAVVLVTRKFCQHLTQAITFIEQGHLMYGIDIKVGMDIVNNPAYHITRNMEDHITWSQGSKIKEKIAEFSGTTDDFELLGN</sequence>
<evidence type="ECO:0000256" key="2">
    <source>
        <dbReference type="ARBA" id="ARBA00022884"/>
    </source>
</evidence>
<dbReference type="InParanoid" id="Q4UC11"/>
<evidence type="ECO:0000313" key="6">
    <source>
        <dbReference type="Proteomes" id="UP000001950"/>
    </source>
</evidence>
<evidence type="ECO:0000256" key="3">
    <source>
        <dbReference type="ARBA" id="ARBA00023274"/>
    </source>
</evidence>
<dbReference type="OrthoDB" id="10248812at2759"/>
<dbReference type="Pfam" id="PF00163">
    <property type="entry name" value="Ribosomal_S4"/>
    <property type="match status" value="1"/>
</dbReference>
<keyword evidence="2" id="KW-0694">RNA-binding</keyword>
<reference evidence="5 6" key="1">
    <citation type="journal article" date="2005" name="Science">
        <title>Genome of the host-cell transforming parasite Theileria annulata compared with T. parva.</title>
        <authorList>
            <person name="Pain A."/>
            <person name="Renauld H."/>
            <person name="Berriman M."/>
            <person name="Murphy L."/>
            <person name="Yeats C.A."/>
            <person name="Weir W."/>
            <person name="Kerhornou A."/>
            <person name="Aslett M."/>
            <person name="Bishop R."/>
            <person name="Bouchier C."/>
            <person name="Cochet M."/>
            <person name="Coulson R.M.R."/>
            <person name="Cronin A."/>
            <person name="de Villiers E.P."/>
            <person name="Fraser A."/>
            <person name="Fosker N."/>
            <person name="Gardner M."/>
            <person name="Goble A."/>
            <person name="Griffiths-Jones S."/>
            <person name="Harris D.E."/>
            <person name="Katzer F."/>
            <person name="Larke N."/>
            <person name="Lord A."/>
            <person name="Maser P."/>
            <person name="McKellar S."/>
            <person name="Mooney P."/>
            <person name="Morton F."/>
            <person name="Nene V."/>
            <person name="O'Neil S."/>
            <person name="Price C."/>
            <person name="Quail M.A."/>
            <person name="Rabbinowitsch E."/>
            <person name="Rawlings N.D."/>
            <person name="Rutter S."/>
            <person name="Saunders D."/>
            <person name="Seeger K."/>
            <person name="Shah T."/>
            <person name="Squares R."/>
            <person name="Squares S."/>
            <person name="Tivey A."/>
            <person name="Walker A.R."/>
            <person name="Woodward J."/>
            <person name="Dobbelaere D.A.E."/>
            <person name="Langsley G."/>
            <person name="Rajandream M.A."/>
            <person name="McKeever D."/>
            <person name="Shiels B."/>
            <person name="Tait A."/>
            <person name="Barrell B.G."/>
            <person name="Hall N."/>
        </authorList>
    </citation>
    <scope>NUCLEOTIDE SEQUENCE [LARGE SCALE GENOMIC DNA]</scope>
    <source>
        <strain evidence="6">Ankara</strain>
    </source>
</reference>
<evidence type="ECO:0000259" key="4">
    <source>
        <dbReference type="SMART" id="SM01390"/>
    </source>
</evidence>
<organism evidence="5 6">
    <name type="scientific">Theileria annulata</name>
    <dbReference type="NCBI Taxonomy" id="5874"/>
    <lineage>
        <taxon>Eukaryota</taxon>
        <taxon>Sar</taxon>
        <taxon>Alveolata</taxon>
        <taxon>Apicomplexa</taxon>
        <taxon>Aconoidasida</taxon>
        <taxon>Piroplasmida</taxon>
        <taxon>Theileriidae</taxon>
        <taxon>Theileria</taxon>
    </lineage>
</organism>
<dbReference type="GO" id="GO:0030515">
    <property type="term" value="F:snoRNA binding"/>
    <property type="evidence" value="ECO:0007669"/>
    <property type="project" value="TreeGrafter"/>
</dbReference>
<dbReference type="InterPro" id="IPR001912">
    <property type="entry name" value="Ribosomal_uS4_N"/>
</dbReference>
<accession>Q4UC11</accession>
<dbReference type="STRING" id="5874.Q4UC11"/>
<dbReference type="eggNOG" id="KOG4655">
    <property type="taxonomic scope" value="Eukaryota"/>
</dbReference>
<dbReference type="KEGG" id="tan:TA04510"/>
<dbReference type="Proteomes" id="UP000001950">
    <property type="component" value="Chromosome 3"/>
</dbReference>
<dbReference type="PANTHER" id="PTHR11831">
    <property type="entry name" value="30S 40S RIBOSOMAL PROTEIN"/>
    <property type="match status" value="1"/>
</dbReference>
<dbReference type="GO" id="GO:0034457">
    <property type="term" value="C:Mpp10 complex"/>
    <property type="evidence" value="ECO:0007669"/>
    <property type="project" value="TreeGrafter"/>
</dbReference>
<dbReference type="EMBL" id="CR940352">
    <property type="protein sequence ID" value="CAI75640.1"/>
    <property type="molecule type" value="Genomic_DNA"/>
</dbReference>
<dbReference type="RefSeq" id="XP_955116.1">
    <property type="nucleotide sequence ID" value="XM_950023.1"/>
</dbReference>
<evidence type="ECO:0000313" key="5">
    <source>
        <dbReference type="EMBL" id="CAI75640.1"/>
    </source>
</evidence>
<dbReference type="AlphaFoldDB" id="Q4UC11"/>
<dbReference type="CDD" id="cd00165">
    <property type="entry name" value="S4"/>
    <property type="match status" value="1"/>
</dbReference>
<dbReference type="SMART" id="SM01390">
    <property type="entry name" value="Ribosomal_S4"/>
    <property type="match status" value="1"/>
</dbReference>
<feature type="domain" description="Small ribosomal subunit protein uS4 N-terminal" evidence="4">
    <location>
        <begin position="3"/>
        <end position="106"/>
    </location>
</feature>
<dbReference type="SUPFAM" id="SSF55174">
    <property type="entry name" value="Alpha-L RNA-binding motif"/>
    <property type="match status" value="1"/>
</dbReference>
<keyword evidence="5" id="KW-0689">Ribosomal protein</keyword>
<dbReference type="InterPro" id="IPR022801">
    <property type="entry name" value="Ribosomal_uS4"/>
</dbReference>
<dbReference type="GO" id="GO:0032040">
    <property type="term" value="C:small-subunit processome"/>
    <property type="evidence" value="ECO:0007669"/>
    <property type="project" value="TreeGrafter"/>
</dbReference>
<name>Q4UC11_THEAN</name>
<comment type="similarity">
    <text evidence="1">Belongs to the universal ribosomal protein uS4 family.</text>
</comment>
<proteinExistence type="inferred from homology"/>
<dbReference type="GO" id="GO:0019843">
    <property type="term" value="F:rRNA binding"/>
    <property type="evidence" value="ECO:0007669"/>
    <property type="project" value="InterPro"/>
</dbReference>
<dbReference type="GO" id="GO:0042274">
    <property type="term" value="P:ribosomal small subunit biogenesis"/>
    <property type="evidence" value="ECO:0007669"/>
    <property type="project" value="TreeGrafter"/>
</dbReference>
<dbReference type="OMA" id="FRIKHEQ"/>